<protein>
    <recommendedName>
        <fullName evidence="4">GLPGLI family protein</fullName>
    </recommendedName>
</protein>
<organism evidence="2 3">
    <name type="scientific">Mucilaginibacter calamicampi</name>
    <dbReference type="NCBI Taxonomy" id="1302352"/>
    <lineage>
        <taxon>Bacteria</taxon>
        <taxon>Pseudomonadati</taxon>
        <taxon>Bacteroidota</taxon>
        <taxon>Sphingobacteriia</taxon>
        <taxon>Sphingobacteriales</taxon>
        <taxon>Sphingobacteriaceae</taxon>
        <taxon>Mucilaginibacter</taxon>
    </lineage>
</organism>
<name>A0ABW2YW58_9SPHI</name>
<evidence type="ECO:0000256" key="1">
    <source>
        <dbReference type="SAM" id="SignalP"/>
    </source>
</evidence>
<feature type="signal peptide" evidence="1">
    <location>
        <begin position="1"/>
        <end position="19"/>
    </location>
</feature>
<dbReference type="RefSeq" id="WP_377096597.1">
    <property type="nucleotide sequence ID" value="NZ_JBHTHU010000001.1"/>
</dbReference>
<comment type="caution">
    <text evidence="2">The sequence shown here is derived from an EMBL/GenBank/DDBJ whole genome shotgun (WGS) entry which is preliminary data.</text>
</comment>
<proteinExistence type="predicted"/>
<gene>
    <name evidence="2" type="ORF">ACFQZS_01465</name>
</gene>
<sequence length="267" mass="29687">MKKLQLLLFSALAYVSAYAQKLPNKQEASIRIPATVKIDGKAAEWDNKLKAYNTATDFSYTLANNNEDLYLVIQTKDRFVFNKIIDRGLTLSVKNTKTGKTANITYPHTTYTGKNERVSSGFGFGMIIAEQKVPEDEIAGYNKMLKARHKFIKVDGVEGLDSLVSVYNENGINAAEQFDNDKVYTLEMAVKLKLLGLSANDGTKFSYKLRVNTVPGAPLLGPDTKMVMMGGGEITPEIRQQAMFDMNEKVVKMYGGTEFDGEYTLAK</sequence>
<evidence type="ECO:0000313" key="3">
    <source>
        <dbReference type="Proteomes" id="UP001596958"/>
    </source>
</evidence>
<accession>A0ABW2YW58</accession>
<keyword evidence="1" id="KW-0732">Signal</keyword>
<dbReference type="Proteomes" id="UP001596958">
    <property type="component" value="Unassembled WGS sequence"/>
</dbReference>
<evidence type="ECO:0000313" key="2">
    <source>
        <dbReference type="EMBL" id="MFD0748790.1"/>
    </source>
</evidence>
<feature type="chain" id="PRO_5046243275" description="GLPGLI family protein" evidence="1">
    <location>
        <begin position="20"/>
        <end position="267"/>
    </location>
</feature>
<reference evidence="3" key="1">
    <citation type="journal article" date="2019" name="Int. J. Syst. Evol. Microbiol.">
        <title>The Global Catalogue of Microorganisms (GCM) 10K type strain sequencing project: providing services to taxonomists for standard genome sequencing and annotation.</title>
        <authorList>
            <consortium name="The Broad Institute Genomics Platform"/>
            <consortium name="The Broad Institute Genome Sequencing Center for Infectious Disease"/>
            <person name="Wu L."/>
            <person name="Ma J."/>
        </authorList>
    </citation>
    <scope>NUCLEOTIDE SEQUENCE [LARGE SCALE GENOMIC DNA]</scope>
    <source>
        <strain evidence="3">CCUG 63418</strain>
    </source>
</reference>
<keyword evidence="3" id="KW-1185">Reference proteome</keyword>
<evidence type="ECO:0008006" key="4">
    <source>
        <dbReference type="Google" id="ProtNLM"/>
    </source>
</evidence>
<dbReference type="EMBL" id="JBHTHU010000001">
    <property type="protein sequence ID" value="MFD0748790.1"/>
    <property type="molecule type" value="Genomic_DNA"/>
</dbReference>